<dbReference type="EMBL" id="FN596249">
    <property type="protein sequence ID" value="CBI34304.3"/>
    <property type="molecule type" value="Genomic_DNA"/>
</dbReference>
<dbReference type="eggNOG" id="KOG0065">
    <property type="taxonomic scope" value="Eukaryota"/>
</dbReference>
<dbReference type="GO" id="GO:0140359">
    <property type="term" value="F:ABC-type transporter activity"/>
    <property type="evidence" value="ECO:0007669"/>
    <property type="project" value="InterPro"/>
</dbReference>
<dbReference type="InterPro" id="IPR043926">
    <property type="entry name" value="ABCG_dom"/>
</dbReference>
<dbReference type="InParanoid" id="D7TUX9"/>
<evidence type="ECO:0000313" key="5">
    <source>
        <dbReference type="Proteomes" id="UP000009183"/>
    </source>
</evidence>
<protein>
    <recommendedName>
        <fullName evidence="3">ABC transporter family G domain-containing protein</fullName>
    </recommendedName>
</protein>
<dbReference type="Pfam" id="PF19055">
    <property type="entry name" value="ABC2_membrane_7"/>
    <property type="match status" value="1"/>
</dbReference>
<dbReference type="PANTHER" id="PTHR48040">
    <property type="entry name" value="PLEIOTROPIC DRUG RESISTANCE PROTEIN 1-LIKE ISOFORM X1"/>
    <property type="match status" value="1"/>
</dbReference>
<dbReference type="HOGENOM" id="CLU_1613778_0_0_1"/>
<dbReference type="PaxDb" id="29760-VIT_14s0030g00590.t01"/>
<dbReference type="Proteomes" id="UP000009183">
    <property type="component" value="Chromosome 14"/>
</dbReference>
<gene>
    <name evidence="4" type="ordered locus">VIT_14s0030g00590</name>
</gene>
<dbReference type="PANTHER" id="PTHR48040:SF45">
    <property type="entry name" value="PLEIOTROPIC DRUG RESISTANCE PROTEIN 1-LIKE"/>
    <property type="match status" value="1"/>
</dbReference>
<keyword evidence="5" id="KW-1185">Reference proteome</keyword>
<sequence>MDNESCCQIQNSNNTCIYPEYPLYLGNEKNTLYTPIDQICERMESFVLPLEFNGNTDRCIIQSAILQLGTLGRTVVCTIHQPSIDIFDAFDELFILKRGGEEIYAGPLEHHYAHLIKYFEGIDGVSKIKDGYNPATWMLEVTSAAQKAALGINFTDAYKNSELYR</sequence>
<reference evidence="5" key="1">
    <citation type="journal article" date="2007" name="Nature">
        <title>The grapevine genome sequence suggests ancestral hexaploidization in major angiosperm phyla.</title>
        <authorList>
            <consortium name="The French-Italian Public Consortium for Grapevine Genome Characterization."/>
            <person name="Jaillon O."/>
            <person name="Aury J.-M."/>
            <person name="Noel B."/>
            <person name="Policriti A."/>
            <person name="Clepet C."/>
            <person name="Casagrande A."/>
            <person name="Choisne N."/>
            <person name="Aubourg S."/>
            <person name="Vitulo N."/>
            <person name="Jubin C."/>
            <person name="Vezzi A."/>
            <person name="Legeai F."/>
            <person name="Hugueney P."/>
            <person name="Dasilva C."/>
            <person name="Horner D."/>
            <person name="Mica E."/>
            <person name="Jublot D."/>
            <person name="Poulain J."/>
            <person name="Bruyere C."/>
            <person name="Billault A."/>
            <person name="Segurens B."/>
            <person name="Gouyvenoux M."/>
            <person name="Ugarte E."/>
            <person name="Cattonaro F."/>
            <person name="Anthouard V."/>
            <person name="Vico V."/>
            <person name="Del Fabbro C."/>
            <person name="Alaux M."/>
            <person name="Di Gaspero G."/>
            <person name="Dumas V."/>
            <person name="Felice N."/>
            <person name="Paillard S."/>
            <person name="Juman I."/>
            <person name="Moroldo M."/>
            <person name="Scalabrin S."/>
            <person name="Canaguier A."/>
            <person name="Le Clainche I."/>
            <person name="Malacrida G."/>
            <person name="Durand E."/>
            <person name="Pesole G."/>
            <person name="Laucou V."/>
            <person name="Chatelet P."/>
            <person name="Merdinoglu D."/>
            <person name="Delledonne M."/>
            <person name="Pezzotti M."/>
            <person name="Lecharny A."/>
            <person name="Scarpelli C."/>
            <person name="Artiguenave F."/>
            <person name="Pe M.E."/>
            <person name="Valle G."/>
            <person name="Morgante M."/>
            <person name="Caboche M."/>
            <person name="Adam-Blondon A.-F."/>
            <person name="Weissenbach J."/>
            <person name="Quetier F."/>
            <person name="Wincker P."/>
        </authorList>
    </citation>
    <scope>NUCLEOTIDE SEQUENCE [LARGE SCALE GENOMIC DNA]</scope>
    <source>
        <strain evidence="5">cv. Pinot noir / PN40024</strain>
    </source>
</reference>
<evidence type="ECO:0000256" key="1">
    <source>
        <dbReference type="ARBA" id="ARBA00022448"/>
    </source>
</evidence>
<feature type="domain" description="ABC transporter family G" evidence="3">
    <location>
        <begin position="80"/>
        <end position="142"/>
    </location>
</feature>
<evidence type="ECO:0000256" key="2">
    <source>
        <dbReference type="ARBA" id="ARBA00023136"/>
    </source>
</evidence>
<keyword evidence="2" id="KW-0472">Membrane</keyword>
<accession>D7TUX9</accession>
<name>D7TUX9_VITVI</name>
<evidence type="ECO:0000313" key="4">
    <source>
        <dbReference type="EMBL" id="CBI34304.3"/>
    </source>
</evidence>
<evidence type="ECO:0000259" key="3">
    <source>
        <dbReference type="Pfam" id="PF19055"/>
    </source>
</evidence>
<proteinExistence type="predicted"/>
<dbReference type="AlphaFoldDB" id="D7TUX9"/>
<keyword evidence="1" id="KW-0813">Transport</keyword>
<organism evidence="4 5">
    <name type="scientific">Vitis vinifera</name>
    <name type="common">Grape</name>
    <dbReference type="NCBI Taxonomy" id="29760"/>
    <lineage>
        <taxon>Eukaryota</taxon>
        <taxon>Viridiplantae</taxon>
        <taxon>Streptophyta</taxon>
        <taxon>Embryophyta</taxon>
        <taxon>Tracheophyta</taxon>
        <taxon>Spermatophyta</taxon>
        <taxon>Magnoliopsida</taxon>
        <taxon>eudicotyledons</taxon>
        <taxon>Gunneridae</taxon>
        <taxon>Pentapetalae</taxon>
        <taxon>rosids</taxon>
        <taxon>Vitales</taxon>
        <taxon>Vitaceae</taxon>
        <taxon>Viteae</taxon>
        <taxon>Vitis</taxon>
    </lineage>
</organism>